<accession>A0ABT2U826</accession>
<proteinExistence type="predicted"/>
<dbReference type="RefSeq" id="WP_262682306.1">
    <property type="nucleotide sequence ID" value="NZ_JAOQIO010000006.1"/>
</dbReference>
<dbReference type="PANTHER" id="PTHR46211:SF1">
    <property type="entry name" value="GLYCEROPHOSPHODIESTER PHOSPHODIESTERASE, CYTOPLASMIC"/>
    <property type="match status" value="1"/>
</dbReference>
<dbReference type="SUPFAM" id="SSF51695">
    <property type="entry name" value="PLC-like phosphodiesterases"/>
    <property type="match status" value="1"/>
</dbReference>
<dbReference type="Proteomes" id="UP001652445">
    <property type="component" value="Unassembled WGS sequence"/>
</dbReference>
<organism evidence="2 3">
    <name type="scientific">Paenibacillus baimaensis</name>
    <dbReference type="NCBI Taxonomy" id="2982185"/>
    <lineage>
        <taxon>Bacteria</taxon>
        <taxon>Bacillati</taxon>
        <taxon>Bacillota</taxon>
        <taxon>Bacilli</taxon>
        <taxon>Bacillales</taxon>
        <taxon>Paenibacillaceae</taxon>
        <taxon>Paenibacillus</taxon>
    </lineage>
</organism>
<evidence type="ECO:0000259" key="1">
    <source>
        <dbReference type="PROSITE" id="PS51704"/>
    </source>
</evidence>
<gene>
    <name evidence="2" type="ORF">OB236_01465</name>
</gene>
<dbReference type="InterPro" id="IPR030395">
    <property type="entry name" value="GP_PDE_dom"/>
</dbReference>
<feature type="domain" description="GP-PDE" evidence="1">
    <location>
        <begin position="6"/>
        <end position="241"/>
    </location>
</feature>
<reference evidence="2 3" key="1">
    <citation type="submission" date="2022-09" db="EMBL/GenBank/DDBJ databases">
        <authorList>
            <person name="Han X.L."/>
            <person name="Wang Q."/>
            <person name="Lu T."/>
        </authorList>
    </citation>
    <scope>NUCLEOTIDE SEQUENCE [LARGE SCALE GENOMIC DNA]</scope>
    <source>
        <strain evidence="2 3">WQ 127069</strain>
    </source>
</reference>
<evidence type="ECO:0000313" key="3">
    <source>
        <dbReference type="Proteomes" id="UP001652445"/>
    </source>
</evidence>
<dbReference type="PROSITE" id="PS51704">
    <property type="entry name" value="GP_PDE"/>
    <property type="match status" value="1"/>
</dbReference>
<dbReference type="EMBL" id="JAOQIO010000006">
    <property type="protein sequence ID" value="MCU6790783.1"/>
    <property type="molecule type" value="Genomic_DNA"/>
</dbReference>
<dbReference type="Gene3D" id="3.20.20.190">
    <property type="entry name" value="Phosphatidylinositol (PI) phosphodiesterase"/>
    <property type="match status" value="1"/>
</dbReference>
<dbReference type="Pfam" id="PF03009">
    <property type="entry name" value="GDPD"/>
    <property type="match status" value="1"/>
</dbReference>
<sequence length="247" mass="27680">MSNNKPMIIAHRGAKGMAPENTLGAFQLGLDQGCEGIELDIHLTADGEIVVCHDLTLDRTTNGKGRIVEKKLSEIKTLDAGSWFGDEYKGETIPTLNEVMDLVPDWIMINVEIKYAYEGQIEHKLLDLLKQRSRLNNVVISSFDHKCVRRIKLLEPEAKIGLLYQSNLLDPTAYARSFDVDVYSLHPYYQLLDAEDVQKATESGLYVYPYTANAESDLLRLTQIGVSGIITDYPGRLGALYQGRESQ</sequence>
<dbReference type="CDD" id="cd08563">
    <property type="entry name" value="GDPD_TtGDE_like"/>
    <property type="match status" value="1"/>
</dbReference>
<name>A0ABT2U826_9BACL</name>
<keyword evidence="3" id="KW-1185">Reference proteome</keyword>
<protein>
    <submittedName>
        <fullName evidence="2">Glycerophosphodiester phosphodiesterase</fullName>
    </submittedName>
</protein>
<evidence type="ECO:0000313" key="2">
    <source>
        <dbReference type="EMBL" id="MCU6790783.1"/>
    </source>
</evidence>
<comment type="caution">
    <text evidence="2">The sequence shown here is derived from an EMBL/GenBank/DDBJ whole genome shotgun (WGS) entry which is preliminary data.</text>
</comment>
<dbReference type="PANTHER" id="PTHR46211">
    <property type="entry name" value="GLYCEROPHOSPHORYL DIESTER PHOSPHODIESTERASE"/>
    <property type="match status" value="1"/>
</dbReference>
<dbReference type="PROSITE" id="PS50007">
    <property type="entry name" value="PIPLC_X_DOMAIN"/>
    <property type="match status" value="1"/>
</dbReference>
<dbReference type="InterPro" id="IPR017946">
    <property type="entry name" value="PLC-like_Pdiesterase_TIM-brl"/>
</dbReference>